<evidence type="ECO:0000313" key="3">
    <source>
        <dbReference type="EMBL" id="PLR16541.1"/>
    </source>
</evidence>
<feature type="compositionally biased region" description="Polar residues" evidence="1">
    <location>
        <begin position="113"/>
        <end position="128"/>
    </location>
</feature>
<keyword evidence="5" id="KW-1185">Reference proteome</keyword>
<reference evidence="2 5" key="2">
    <citation type="submission" date="2018-01" db="EMBL/GenBank/DDBJ databases">
        <title>Complete genome sequence of Caulobacter flavus RHGG3.</title>
        <authorList>
            <person name="Yang E."/>
        </authorList>
    </citation>
    <scope>NUCLEOTIDE SEQUENCE [LARGE SCALE GENOMIC DNA]</scope>
    <source>
        <strain evidence="2 5">RHGG3</strain>
    </source>
</reference>
<sequence length="148" mass="15388">MGTGFADIADHGSSPWRGTERRARTAGGPVRLLSLLLLTLATPATAWARQDRIGGPPPATVCVKVDIAGERAGDVECAAAQLQEAARLAQSQARGPLDVSVVGARSPDIRTGVASQTATRQRLGSSFGVSVHPQRPSRPPLPTRPGQP</sequence>
<evidence type="ECO:0000256" key="1">
    <source>
        <dbReference type="SAM" id="MobiDB-lite"/>
    </source>
</evidence>
<feature type="region of interest" description="Disordered" evidence="1">
    <location>
        <begin position="1"/>
        <end position="23"/>
    </location>
</feature>
<dbReference type="RefSeq" id="WP_101713037.1">
    <property type="nucleotide sequence ID" value="NZ_CP026100.1"/>
</dbReference>
<evidence type="ECO:0000313" key="4">
    <source>
        <dbReference type="Proteomes" id="UP000234483"/>
    </source>
</evidence>
<evidence type="ECO:0000313" key="5">
    <source>
        <dbReference type="Proteomes" id="UP000281192"/>
    </source>
</evidence>
<accession>A0A2N5CU78</accession>
<evidence type="ECO:0000313" key="2">
    <source>
        <dbReference type="EMBL" id="AYV47985.1"/>
    </source>
</evidence>
<dbReference type="Proteomes" id="UP000234483">
    <property type="component" value="Unassembled WGS sequence"/>
</dbReference>
<reference evidence="3 4" key="1">
    <citation type="submission" date="2017-12" db="EMBL/GenBank/DDBJ databases">
        <title>The genome sequence of Caulobacter flavus CGMCC1 15093.</title>
        <authorList>
            <person name="Gao J."/>
            <person name="Mao X."/>
            <person name="Sun J."/>
        </authorList>
    </citation>
    <scope>NUCLEOTIDE SEQUENCE [LARGE SCALE GENOMIC DNA]</scope>
    <source>
        <strain evidence="3 4">CGMCC1 15093</strain>
    </source>
</reference>
<dbReference type="OrthoDB" id="7605164at2"/>
<proteinExistence type="predicted"/>
<feature type="compositionally biased region" description="Pro residues" evidence="1">
    <location>
        <begin position="136"/>
        <end position="148"/>
    </location>
</feature>
<protein>
    <recommendedName>
        <fullName evidence="6">UrcA family protein</fullName>
    </recommendedName>
</protein>
<dbReference type="Proteomes" id="UP000281192">
    <property type="component" value="Chromosome"/>
</dbReference>
<name>A0A2N5CU78_9CAUL</name>
<dbReference type="EMBL" id="PJRQ01000020">
    <property type="protein sequence ID" value="PLR16541.1"/>
    <property type="molecule type" value="Genomic_DNA"/>
</dbReference>
<organism evidence="3 4">
    <name type="scientific">Caulobacter flavus</name>
    <dbReference type="NCBI Taxonomy" id="1679497"/>
    <lineage>
        <taxon>Bacteria</taxon>
        <taxon>Pseudomonadati</taxon>
        <taxon>Pseudomonadota</taxon>
        <taxon>Alphaproteobacteria</taxon>
        <taxon>Caulobacterales</taxon>
        <taxon>Caulobacteraceae</taxon>
        <taxon>Caulobacter</taxon>
    </lineage>
</organism>
<gene>
    <name evidence="2" type="ORF">C1707_17920</name>
    <name evidence="3" type="ORF">CFHF_10890</name>
</gene>
<dbReference type="KEGG" id="cfh:C1707_17920"/>
<dbReference type="AlphaFoldDB" id="A0A2N5CU78"/>
<evidence type="ECO:0008006" key="6">
    <source>
        <dbReference type="Google" id="ProtNLM"/>
    </source>
</evidence>
<feature type="region of interest" description="Disordered" evidence="1">
    <location>
        <begin position="107"/>
        <end position="148"/>
    </location>
</feature>
<dbReference type="EMBL" id="CP026100">
    <property type="protein sequence ID" value="AYV47985.1"/>
    <property type="molecule type" value="Genomic_DNA"/>
</dbReference>